<evidence type="ECO:0000256" key="9">
    <source>
        <dbReference type="ARBA" id="ARBA00023180"/>
    </source>
</evidence>
<dbReference type="Proteomes" id="UP001196413">
    <property type="component" value="Unassembled WGS sequence"/>
</dbReference>
<dbReference type="SMART" id="SM00004">
    <property type="entry name" value="NL"/>
    <property type="match status" value="2"/>
</dbReference>
<keyword evidence="3 11" id="KW-0245">EGF-like domain</keyword>
<proteinExistence type="predicted"/>
<keyword evidence="7" id="KW-0472">Membrane</keyword>
<dbReference type="SUPFAM" id="SSF90193">
    <property type="entry name" value="Notch domain"/>
    <property type="match status" value="2"/>
</dbReference>
<dbReference type="InterPro" id="IPR000800">
    <property type="entry name" value="Notch_dom"/>
</dbReference>
<dbReference type="PROSITE" id="PS00022">
    <property type="entry name" value="EGF_1"/>
    <property type="match status" value="2"/>
</dbReference>
<dbReference type="Pfam" id="PF00008">
    <property type="entry name" value="EGF"/>
    <property type="match status" value="1"/>
</dbReference>
<dbReference type="FunFam" id="2.10.25.10:FF:000045">
    <property type="entry name" value="Slit guidance ligand 2"/>
    <property type="match status" value="1"/>
</dbReference>
<evidence type="ECO:0000256" key="2">
    <source>
        <dbReference type="ARBA" id="ARBA00022525"/>
    </source>
</evidence>
<keyword evidence="6" id="KW-1133">Transmembrane helix</keyword>
<dbReference type="PANTHER" id="PTHR24049:SF35">
    <property type="entry name" value="EGF-LIKE DOMAIN-CONTAINING PROTEIN"/>
    <property type="match status" value="1"/>
</dbReference>
<keyword evidence="2" id="KW-0964">Secreted</keyword>
<keyword evidence="8 11" id="KW-1015">Disulfide bond</keyword>
<dbReference type="CDD" id="cd00054">
    <property type="entry name" value="EGF_CA"/>
    <property type="match status" value="1"/>
</dbReference>
<dbReference type="SUPFAM" id="SSF57196">
    <property type="entry name" value="EGF/Laminin"/>
    <property type="match status" value="2"/>
</dbReference>
<reference evidence="14" key="1">
    <citation type="submission" date="2021-06" db="EMBL/GenBank/DDBJ databases">
        <title>Parelaphostrongylus tenuis whole genome reference sequence.</title>
        <authorList>
            <person name="Garwood T.J."/>
            <person name="Larsen P.A."/>
            <person name="Fountain-Jones N.M."/>
            <person name="Garbe J.R."/>
            <person name="Macchietto M.G."/>
            <person name="Kania S.A."/>
            <person name="Gerhold R.W."/>
            <person name="Richards J.E."/>
            <person name="Wolf T.M."/>
        </authorList>
    </citation>
    <scope>NUCLEOTIDE SEQUENCE</scope>
    <source>
        <strain evidence="14">MNPRO001-30</strain>
        <tissue evidence="14">Meninges</tissue>
    </source>
</reference>
<dbReference type="SMART" id="SM00179">
    <property type="entry name" value="EGF_CA"/>
    <property type="match status" value="2"/>
</dbReference>
<dbReference type="InterPro" id="IPR035993">
    <property type="entry name" value="Notch-like_dom_sf"/>
</dbReference>
<keyword evidence="4" id="KW-0812">Transmembrane</keyword>
<dbReference type="Gene3D" id="3.30.70.3310">
    <property type="match status" value="1"/>
</dbReference>
<evidence type="ECO:0000259" key="12">
    <source>
        <dbReference type="PROSITE" id="PS50026"/>
    </source>
</evidence>
<name>A0AAD5R0G9_PARTN</name>
<comment type="subcellular location">
    <subcellularLocation>
        <location evidence="10">Endomembrane system</location>
        <topology evidence="10">Single-pass type I membrane protein</topology>
    </subcellularLocation>
    <subcellularLocation>
        <location evidence="1">Secreted</location>
    </subcellularLocation>
</comment>
<comment type="caution">
    <text evidence="14">The sequence shown here is derived from an EMBL/GenBank/DDBJ whole genome shotgun (WGS) entry which is preliminary data.</text>
</comment>
<dbReference type="GO" id="GO:0005509">
    <property type="term" value="F:calcium ion binding"/>
    <property type="evidence" value="ECO:0007669"/>
    <property type="project" value="InterPro"/>
</dbReference>
<evidence type="ECO:0000256" key="3">
    <source>
        <dbReference type="ARBA" id="ARBA00022536"/>
    </source>
</evidence>
<evidence type="ECO:0000256" key="4">
    <source>
        <dbReference type="ARBA" id="ARBA00022692"/>
    </source>
</evidence>
<feature type="domain" description="LNR" evidence="13">
    <location>
        <begin position="197"/>
        <end position="239"/>
    </location>
</feature>
<evidence type="ECO:0000313" key="14">
    <source>
        <dbReference type="EMBL" id="KAJ1367246.1"/>
    </source>
</evidence>
<dbReference type="EMBL" id="JAHQIW010005826">
    <property type="protein sequence ID" value="KAJ1367246.1"/>
    <property type="molecule type" value="Genomic_DNA"/>
</dbReference>
<evidence type="ECO:0000256" key="11">
    <source>
        <dbReference type="PROSITE-ProRule" id="PRU00076"/>
    </source>
</evidence>
<dbReference type="Pfam" id="PF00066">
    <property type="entry name" value="Notch"/>
    <property type="match status" value="2"/>
</dbReference>
<comment type="caution">
    <text evidence="11">Lacks conserved residue(s) required for the propagation of feature annotation.</text>
</comment>
<dbReference type="Gene3D" id="4.10.470.20">
    <property type="match status" value="2"/>
</dbReference>
<gene>
    <name evidence="14" type="ORF">KIN20_028116</name>
</gene>
<keyword evidence="5" id="KW-0677">Repeat</keyword>
<accession>A0AAD5R0G9</accession>
<protein>
    <submittedName>
        <fullName evidence="14">Uncharacterized protein</fullName>
    </submittedName>
</protein>
<feature type="disulfide bond" evidence="11">
    <location>
        <begin position="134"/>
        <end position="143"/>
    </location>
</feature>
<dbReference type="PANTHER" id="PTHR24049">
    <property type="entry name" value="CRUMBS FAMILY MEMBER"/>
    <property type="match status" value="1"/>
</dbReference>
<dbReference type="SMART" id="SM00181">
    <property type="entry name" value="EGF"/>
    <property type="match status" value="2"/>
</dbReference>
<evidence type="ECO:0000256" key="6">
    <source>
        <dbReference type="ARBA" id="ARBA00022989"/>
    </source>
</evidence>
<dbReference type="PROSITE" id="PS50258">
    <property type="entry name" value="LNR"/>
    <property type="match status" value="1"/>
</dbReference>
<evidence type="ECO:0000256" key="5">
    <source>
        <dbReference type="ARBA" id="ARBA00022737"/>
    </source>
</evidence>
<dbReference type="PROSITE" id="PS50026">
    <property type="entry name" value="EGF_3"/>
    <property type="match status" value="2"/>
</dbReference>
<evidence type="ECO:0000256" key="7">
    <source>
        <dbReference type="ARBA" id="ARBA00023136"/>
    </source>
</evidence>
<dbReference type="GO" id="GO:0012505">
    <property type="term" value="C:endomembrane system"/>
    <property type="evidence" value="ECO:0007669"/>
    <property type="project" value="UniProtKB-SubCell"/>
</dbReference>
<dbReference type="GO" id="GO:0007399">
    <property type="term" value="P:nervous system development"/>
    <property type="evidence" value="ECO:0007669"/>
    <property type="project" value="UniProtKB-ARBA"/>
</dbReference>
<keyword evidence="15" id="KW-1185">Reference proteome</keyword>
<evidence type="ECO:0000313" key="15">
    <source>
        <dbReference type="Proteomes" id="UP001196413"/>
    </source>
</evidence>
<evidence type="ECO:0000259" key="13">
    <source>
        <dbReference type="PROSITE" id="PS50258"/>
    </source>
</evidence>
<feature type="disulfide bond" evidence="11">
    <location>
        <begin position="93"/>
        <end position="102"/>
    </location>
</feature>
<evidence type="ECO:0000256" key="10">
    <source>
        <dbReference type="ARBA" id="ARBA00046288"/>
    </source>
</evidence>
<dbReference type="Gene3D" id="2.10.25.10">
    <property type="entry name" value="Laminin"/>
    <property type="match status" value="2"/>
</dbReference>
<dbReference type="GO" id="GO:0005576">
    <property type="term" value="C:extracellular region"/>
    <property type="evidence" value="ECO:0007669"/>
    <property type="project" value="UniProtKB-SubCell"/>
</dbReference>
<dbReference type="InterPro" id="IPR000742">
    <property type="entry name" value="EGF"/>
</dbReference>
<feature type="domain" description="EGF-like" evidence="12">
    <location>
        <begin position="61"/>
        <end position="103"/>
    </location>
</feature>
<dbReference type="PROSITE" id="PS01186">
    <property type="entry name" value="EGF_2"/>
    <property type="match status" value="2"/>
</dbReference>
<evidence type="ECO:0000256" key="1">
    <source>
        <dbReference type="ARBA" id="ARBA00004613"/>
    </source>
</evidence>
<dbReference type="AlphaFoldDB" id="A0AAD5R0G9"/>
<dbReference type="InterPro" id="IPR001881">
    <property type="entry name" value="EGF-like_Ca-bd_dom"/>
</dbReference>
<evidence type="ECO:0000256" key="8">
    <source>
        <dbReference type="ARBA" id="ARBA00023157"/>
    </source>
</evidence>
<organism evidence="14 15">
    <name type="scientific">Parelaphostrongylus tenuis</name>
    <name type="common">Meningeal worm</name>
    <dbReference type="NCBI Taxonomy" id="148309"/>
    <lineage>
        <taxon>Eukaryota</taxon>
        <taxon>Metazoa</taxon>
        <taxon>Ecdysozoa</taxon>
        <taxon>Nematoda</taxon>
        <taxon>Chromadorea</taxon>
        <taxon>Rhabditida</taxon>
        <taxon>Rhabditina</taxon>
        <taxon>Rhabditomorpha</taxon>
        <taxon>Strongyloidea</taxon>
        <taxon>Metastrongylidae</taxon>
        <taxon>Parelaphostrongylus</taxon>
    </lineage>
</organism>
<keyword evidence="9" id="KW-0325">Glycoprotein</keyword>
<dbReference type="InterPro" id="IPR051022">
    <property type="entry name" value="Notch_Cell-Fate_Det"/>
</dbReference>
<feature type="domain" description="EGF-like" evidence="12">
    <location>
        <begin position="105"/>
        <end position="144"/>
    </location>
</feature>
<sequence length="351" mass="38948">MVDAVIRMDDVIAHLDGPVNSVRENCVPRVLVSTAIAVQLKPGRRSAYGDHRFEGRYCELDRDECSQRPCPSDATCVNHVPRDRMDKGFSCLCPTGYTGEFCEIEVDLCDVYKKQGENYCENEGICEARYVCICQDGFGGSRCSHRVPYFSEYEKFGCLERPEVCAKVFDNGHCDEVCNRESCLFDGFDCVNRGFVCRNPSGCAYKYGDGNCDQECAGAECGFDGGDCNDSKNMSHNQNVNMIGVALALPPDVAVKSLRQLQSELAQHLYTHVGIARDVDGVMVYEWSADHGEGSRVVFGEEVARVVNTNASGTIIFFDVDTSACRLKSRKKQLSTALFHRHSCSCHLPYS</sequence>